<comment type="caution">
    <text evidence="1">The sequence shown here is derived from an EMBL/GenBank/DDBJ whole genome shotgun (WGS) entry which is preliminary data.</text>
</comment>
<accession>A0A644XKH8</accession>
<protein>
    <submittedName>
        <fullName evidence="1">Uncharacterized protein</fullName>
    </submittedName>
</protein>
<dbReference type="EMBL" id="VSSQ01002594">
    <property type="protein sequence ID" value="MPM16351.1"/>
    <property type="molecule type" value="Genomic_DNA"/>
</dbReference>
<proteinExistence type="predicted"/>
<dbReference type="AlphaFoldDB" id="A0A644XKH8"/>
<reference evidence="1" key="1">
    <citation type="submission" date="2019-08" db="EMBL/GenBank/DDBJ databases">
        <authorList>
            <person name="Kucharzyk K."/>
            <person name="Murdoch R.W."/>
            <person name="Higgins S."/>
            <person name="Loffler F."/>
        </authorList>
    </citation>
    <scope>NUCLEOTIDE SEQUENCE</scope>
</reference>
<sequence length="94" mass="10753">MDENRLRHGGEAVAERQRQGNVARLVCQRRNENGNAVRIVAKAGNGDVFIRQQIHRGFRRGSLQHQAVGGCFHVRNFKRDRRVDAVLVHGIFRI</sequence>
<gene>
    <name evidence="1" type="ORF">SDC9_62729</name>
</gene>
<name>A0A644XKH8_9ZZZZ</name>
<organism evidence="1">
    <name type="scientific">bioreactor metagenome</name>
    <dbReference type="NCBI Taxonomy" id="1076179"/>
    <lineage>
        <taxon>unclassified sequences</taxon>
        <taxon>metagenomes</taxon>
        <taxon>ecological metagenomes</taxon>
    </lineage>
</organism>
<evidence type="ECO:0000313" key="1">
    <source>
        <dbReference type="EMBL" id="MPM16351.1"/>
    </source>
</evidence>